<dbReference type="KEGG" id="tsph:KIH39_19405"/>
<dbReference type="AlphaFoldDB" id="A0A8E6EX90"/>
<accession>A0A8E6EX90</accession>
<proteinExistence type="predicted"/>
<sequence>MTADFGSLLCTRTFTWVDDLATTRYAYLDISMPVNINVGQSNYWACNVRTRDTGEDDLKTAQGDDSVQAIYHALILAGIMVNELTISSAFQESELENFGFPSIAIPNEAR</sequence>
<dbReference type="RefSeq" id="WP_213494883.1">
    <property type="nucleotide sequence ID" value="NZ_CP074694.1"/>
</dbReference>
<gene>
    <name evidence="1" type="ORF">KIH39_19405</name>
</gene>
<dbReference type="Proteomes" id="UP000676194">
    <property type="component" value="Chromosome"/>
</dbReference>
<evidence type="ECO:0000313" key="1">
    <source>
        <dbReference type="EMBL" id="QVL31001.1"/>
    </source>
</evidence>
<evidence type="ECO:0000313" key="2">
    <source>
        <dbReference type="Proteomes" id="UP000676194"/>
    </source>
</evidence>
<name>A0A8E6EX90_9BACT</name>
<dbReference type="EMBL" id="CP074694">
    <property type="protein sequence ID" value="QVL31001.1"/>
    <property type="molecule type" value="Genomic_DNA"/>
</dbReference>
<organism evidence="1 2">
    <name type="scientific">Telmatocola sphagniphila</name>
    <dbReference type="NCBI Taxonomy" id="1123043"/>
    <lineage>
        <taxon>Bacteria</taxon>
        <taxon>Pseudomonadati</taxon>
        <taxon>Planctomycetota</taxon>
        <taxon>Planctomycetia</taxon>
        <taxon>Gemmatales</taxon>
        <taxon>Gemmataceae</taxon>
    </lineage>
</organism>
<keyword evidence="2" id="KW-1185">Reference proteome</keyword>
<protein>
    <submittedName>
        <fullName evidence="1">Uncharacterized protein</fullName>
    </submittedName>
</protein>
<reference evidence="1" key="1">
    <citation type="submission" date="2021-05" db="EMBL/GenBank/DDBJ databases">
        <title>Complete genome sequence of the cellulolytic planctomycete Telmatocola sphagniphila SP2T and characterization of the first cellulase from planctomycetes.</title>
        <authorList>
            <person name="Rakitin A.L."/>
            <person name="Beletsky A.V."/>
            <person name="Naumoff D.G."/>
            <person name="Kulichevskaya I.S."/>
            <person name="Mardanov A.V."/>
            <person name="Ravin N.V."/>
            <person name="Dedysh S.N."/>
        </authorList>
    </citation>
    <scope>NUCLEOTIDE SEQUENCE</scope>
    <source>
        <strain evidence="1">SP2T</strain>
    </source>
</reference>